<name>A0A9N7U5G6_PLEPL</name>
<accession>A0A9N7U5G6</accession>
<evidence type="ECO:0000313" key="2">
    <source>
        <dbReference type="EMBL" id="CAB1425138.1"/>
    </source>
</evidence>
<feature type="compositionally biased region" description="Low complexity" evidence="1">
    <location>
        <begin position="56"/>
        <end position="69"/>
    </location>
</feature>
<feature type="compositionally biased region" description="Basic residues" evidence="1">
    <location>
        <begin position="20"/>
        <end position="29"/>
    </location>
</feature>
<comment type="caution">
    <text evidence="2">The sequence shown here is derived from an EMBL/GenBank/DDBJ whole genome shotgun (WGS) entry which is preliminary data.</text>
</comment>
<dbReference type="EMBL" id="CADEAL010000780">
    <property type="protein sequence ID" value="CAB1425138.1"/>
    <property type="molecule type" value="Genomic_DNA"/>
</dbReference>
<reference evidence="2" key="1">
    <citation type="submission" date="2020-03" db="EMBL/GenBank/DDBJ databases">
        <authorList>
            <person name="Weist P."/>
        </authorList>
    </citation>
    <scope>NUCLEOTIDE SEQUENCE</scope>
</reference>
<proteinExistence type="predicted"/>
<sequence length="140" mass="14636">MSGRLEMRPSNFQVVEIRRGKGSGGKRKKSGDVTRSLEFKAADGEESRSLTAFTQPVSQPAASLPVPSSASPPPVSPSAAVFPASPPANPPASNKSSSKCTCVTVCLPPVWPPQWASLIHSSSRIQSSSLMALKSTGSSW</sequence>
<keyword evidence="3" id="KW-1185">Reference proteome</keyword>
<dbReference type="Proteomes" id="UP001153269">
    <property type="component" value="Unassembled WGS sequence"/>
</dbReference>
<dbReference type="AlphaFoldDB" id="A0A9N7U5G6"/>
<gene>
    <name evidence="2" type="ORF">PLEPLA_LOCUS13068</name>
</gene>
<feature type="compositionally biased region" description="Basic and acidic residues" evidence="1">
    <location>
        <begin position="30"/>
        <end position="48"/>
    </location>
</feature>
<feature type="region of interest" description="Disordered" evidence="1">
    <location>
        <begin position="1"/>
        <end position="99"/>
    </location>
</feature>
<evidence type="ECO:0000313" key="3">
    <source>
        <dbReference type="Proteomes" id="UP001153269"/>
    </source>
</evidence>
<protein>
    <submittedName>
        <fullName evidence="2">Uncharacterized protein</fullName>
    </submittedName>
</protein>
<evidence type="ECO:0000256" key="1">
    <source>
        <dbReference type="SAM" id="MobiDB-lite"/>
    </source>
</evidence>
<organism evidence="2 3">
    <name type="scientific">Pleuronectes platessa</name>
    <name type="common">European plaice</name>
    <dbReference type="NCBI Taxonomy" id="8262"/>
    <lineage>
        <taxon>Eukaryota</taxon>
        <taxon>Metazoa</taxon>
        <taxon>Chordata</taxon>
        <taxon>Craniata</taxon>
        <taxon>Vertebrata</taxon>
        <taxon>Euteleostomi</taxon>
        <taxon>Actinopterygii</taxon>
        <taxon>Neopterygii</taxon>
        <taxon>Teleostei</taxon>
        <taxon>Neoteleostei</taxon>
        <taxon>Acanthomorphata</taxon>
        <taxon>Carangaria</taxon>
        <taxon>Pleuronectiformes</taxon>
        <taxon>Pleuronectoidei</taxon>
        <taxon>Pleuronectidae</taxon>
        <taxon>Pleuronectes</taxon>
    </lineage>
</organism>